<dbReference type="InterPro" id="IPR037278">
    <property type="entry name" value="ARFGAP/RecO"/>
</dbReference>
<dbReference type="SUPFAM" id="SSF57863">
    <property type="entry name" value="ArfGap/RecO-like zinc finger"/>
    <property type="match status" value="1"/>
</dbReference>
<dbReference type="CDD" id="cd08204">
    <property type="entry name" value="ArfGap"/>
    <property type="match status" value="1"/>
</dbReference>
<comment type="caution">
    <text evidence="14">The sequence shown here is derived from an EMBL/GenBank/DDBJ whole genome shotgun (WGS) entry which is preliminary data.</text>
</comment>
<feature type="region of interest" description="Disordered" evidence="10">
    <location>
        <begin position="360"/>
        <end position="396"/>
    </location>
</feature>
<dbReference type="CDD" id="cd12278">
    <property type="entry name" value="RRM_eIF3B"/>
    <property type="match status" value="1"/>
</dbReference>
<evidence type="ECO:0000259" key="13">
    <source>
        <dbReference type="PROSITE" id="PS50115"/>
    </source>
</evidence>
<dbReference type="InterPro" id="IPR012677">
    <property type="entry name" value="Nucleotide-bd_a/b_plait_sf"/>
</dbReference>
<dbReference type="CDD" id="cd07608">
    <property type="entry name" value="BAR_ArfGAP_fungi"/>
    <property type="match status" value="1"/>
</dbReference>
<evidence type="ECO:0000259" key="12">
    <source>
        <dbReference type="PROSITE" id="PS50102"/>
    </source>
</evidence>
<dbReference type="InterPro" id="IPR013979">
    <property type="entry name" value="TIF_beta_prop-like"/>
</dbReference>
<evidence type="ECO:0000313" key="15">
    <source>
        <dbReference type="Proteomes" id="UP000596902"/>
    </source>
</evidence>
<dbReference type="Pfam" id="PF16746">
    <property type="entry name" value="BAR_3"/>
    <property type="match status" value="1"/>
</dbReference>
<dbReference type="GO" id="GO:0033290">
    <property type="term" value="C:eukaryotic 48S preinitiation complex"/>
    <property type="evidence" value="ECO:0007669"/>
    <property type="project" value="UniProtKB-UniRule"/>
</dbReference>
<evidence type="ECO:0000259" key="11">
    <source>
        <dbReference type="PROSITE" id="PS50003"/>
    </source>
</evidence>
<dbReference type="SUPFAM" id="SSF103657">
    <property type="entry name" value="BAR/IMD domain-like"/>
    <property type="match status" value="1"/>
</dbReference>
<dbReference type="GO" id="GO:0003723">
    <property type="term" value="F:RNA binding"/>
    <property type="evidence" value="ECO:0007669"/>
    <property type="project" value="UniProtKB-UniRule"/>
</dbReference>
<proteinExistence type="inferred from homology"/>
<evidence type="ECO:0000256" key="7">
    <source>
        <dbReference type="ARBA" id="ARBA00022917"/>
    </source>
</evidence>
<feature type="compositionally biased region" description="Low complexity" evidence="10">
    <location>
        <begin position="639"/>
        <end position="660"/>
    </location>
</feature>
<comment type="subunit">
    <text evidence="8">Component of the eukaryotic translation initiation factor 3 (eIF-3) complex.</text>
</comment>
<evidence type="ECO:0000256" key="1">
    <source>
        <dbReference type="ARBA" id="ARBA00004496"/>
    </source>
</evidence>
<dbReference type="InterPro" id="IPR034363">
    <property type="entry name" value="eIF3B_RRM"/>
</dbReference>
<keyword evidence="6 8" id="KW-0694">RNA-binding</keyword>
<dbReference type="InterPro" id="IPR038508">
    <property type="entry name" value="ArfGAP_dom_sf"/>
</dbReference>
<feature type="domain" description="Arf-GAP" evidence="13">
    <location>
        <begin position="917"/>
        <end position="1041"/>
    </location>
</feature>
<dbReference type="FunFam" id="3.30.70.330:FF:000235">
    <property type="entry name" value="Eukaryotic translation initiation factor 3 subunit B"/>
    <property type="match status" value="1"/>
</dbReference>
<keyword evidence="3 8" id="KW-0396">Initiation factor</keyword>
<dbReference type="InterPro" id="IPR001164">
    <property type="entry name" value="ArfGAP_dom"/>
</dbReference>
<evidence type="ECO:0000256" key="3">
    <source>
        <dbReference type="ARBA" id="ARBA00022540"/>
    </source>
</evidence>
<feature type="region of interest" description="Disordered" evidence="10">
    <location>
        <begin position="876"/>
        <end position="911"/>
    </location>
</feature>
<organism evidence="14 15">
    <name type="scientific">Alternaria burnsii</name>
    <dbReference type="NCBI Taxonomy" id="1187904"/>
    <lineage>
        <taxon>Eukaryota</taxon>
        <taxon>Fungi</taxon>
        <taxon>Dikarya</taxon>
        <taxon>Ascomycota</taxon>
        <taxon>Pezizomycotina</taxon>
        <taxon>Dothideomycetes</taxon>
        <taxon>Pleosporomycetidae</taxon>
        <taxon>Pleosporales</taxon>
        <taxon>Pleosporineae</taxon>
        <taxon>Pleosporaceae</taxon>
        <taxon>Alternaria</taxon>
        <taxon>Alternaria sect. Alternaria</taxon>
    </lineage>
</organism>
<dbReference type="PANTHER" id="PTHR14068:SF0">
    <property type="entry name" value="EUKARYOTIC TRANSLATION INITIATION FACTOR 3 SUBUNIT B"/>
    <property type="match status" value="1"/>
</dbReference>
<dbReference type="Pfam" id="PF00076">
    <property type="entry name" value="RRM_1"/>
    <property type="match status" value="1"/>
</dbReference>
<keyword evidence="9" id="KW-0479">Metal-binding</keyword>
<dbReference type="SMART" id="SM00233">
    <property type="entry name" value="PH"/>
    <property type="match status" value="1"/>
</dbReference>
<feature type="compositionally biased region" description="Low complexity" evidence="10">
    <location>
        <begin position="683"/>
        <end position="693"/>
    </location>
</feature>
<dbReference type="PROSITE" id="PS50003">
    <property type="entry name" value="PH_DOMAIN"/>
    <property type="match status" value="1"/>
</dbReference>
<comment type="function">
    <text evidence="8">RNA-binding component of the eukaryotic translation initiation factor 3 (eIF-3) complex, which is involved in protein synthesis of a specialized repertoire of mRNAs and, together with other initiation factors, stimulates binding of mRNA and methionyl-tRNAi to the 40S ribosome. The eIF-3 complex specifically targets and initiates translation of a subset of mRNAs involved in cell proliferation.</text>
</comment>
<dbReference type="HAMAP" id="MF_03001">
    <property type="entry name" value="eIF3b"/>
    <property type="match status" value="1"/>
</dbReference>
<protein>
    <recommendedName>
        <fullName evidence="8">Eukaryotic translation initiation factor 3 subunit B</fullName>
        <shortName evidence="8">eIF3b</shortName>
    </recommendedName>
    <alternativeName>
        <fullName evidence="8">Eukaryotic translation initiation factor 3 90 kDa subunit homolog</fullName>
        <shortName evidence="8">eIF3 p90</shortName>
    </alternativeName>
    <alternativeName>
        <fullName evidence="8">Translation initiation factor eIF3, p90 subunit homolog</fullName>
    </alternativeName>
</protein>
<dbReference type="Proteomes" id="UP000596902">
    <property type="component" value="Unassembled WGS sequence"/>
</dbReference>
<dbReference type="GO" id="GO:0031369">
    <property type="term" value="F:translation initiation factor binding"/>
    <property type="evidence" value="ECO:0007669"/>
    <property type="project" value="InterPro"/>
</dbReference>
<evidence type="ECO:0000256" key="6">
    <source>
        <dbReference type="ARBA" id="ARBA00022884"/>
    </source>
</evidence>
<accession>A0A8H7B3K3</accession>
<feature type="compositionally biased region" description="Polar residues" evidence="10">
    <location>
        <begin position="366"/>
        <end position="376"/>
    </location>
</feature>
<dbReference type="InterPro" id="IPR000504">
    <property type="entry name" value="RRM_dom"/>
</dbReference>
<reference evidence="14" key="1">
    <citation type="submission" date="2020-01" db="EMBL/GenBank/DDBJ databases">
        <authorList>
            <person name="Feng Z.H.Z."/>
        </authorList>
    </citation>
    <scope>NUCLEOTIDE SEQUENCE</scope>
    <source>
        <strain evidence="14">CBS107.38</strain>
    </source>
</reference>
<keyword evidence="9" id="KW-0862">Zinc</keyword>
<dbReference type="SUPFAM" id="SSF82171">
    <property type="entry name" value="DPP6 N-terminal domain-like"/>
    <property type="match status" value="1"/>
</dbReference>
<dbReference type="Gene3D" id="2.130.10.10">
    <property type="entry name" value="YVTN repeat-like/Quinoprotein amine dehydrogenase"/>
    <property type="match status" value="1"/>
</dbReference>
<dbReference type="Gene3D" id="2.30.29.30">
    <property type="entry name" value="Pleckstrin-homology domain (PH domain)/Phosphotyrosine-binding domain (PTB)"/>
    <property type="match status" value="1"/>
</dbReference>
<gene>
    <name evidence="8" type="primary">PRT1</name>
    <name evidence="14" type="ORF">GT037_008094</name>
</gene>
<sequence length="1973" mass="220771">MQGRERLPRRHGLLCLLHYASVTLYPTRHIYPISTPYPPHIVYPIHAEPALAANDPSAPLLVVARDLVLDGLLLAGMGAVHSKSSDAGDLYLRDQTRFSVASLNITNARNRTLLNISPNAFPATRYAARRDFGDDSVVEYIQDPEPAHHHDGPPAFLLRLPNDEELTFNFTFILRQHLAVPTSYSASTASHVAPTGLVDTNINGLTFIFAPSSKDLDNLVTREFHANPNLHKNPQVELVGDYSTGGHSSVQFQWSWKWTPPRTPESRGGGWRTSCSFVEYDQRAHRLETLASFTFWVQNTARQLQSPKSPSPRLELGVPPRLRVPSAQSIESRVSDSAGEDREWDNIPPRSPICEPIPEHSLGLIPSQTTTLSSGSAPVKLDVSRPGEDLSLTDDGPLFRATMKSLEQKTGNMRTRWKKVLKRAESAMEAQVACNNAMADLMDALREASSSNANAVQPAIDHYFDKIAKEILGYEKSNTTNIQKLIIDPIYKLYNIDIKQAETKRKDFEEESKDYYQYLGRYLGQRQDSLKEKKRAETDSKYQAKRRNFELKRFDYSSFMQDLHGGRKDQEVLSHLTRYADAQAKRYLETAKKIETMLPHLEALSCEVKEADKEFQIQRTEREEKRRALETIKKTFDDVPAPSLTSPAASSSSVPRTTSRSDPEPPPGRKGSLVPMFQSTVMPPQTTSSTSIPSSIALPQSPEATKATLAMVAPQPDKFKGIRDLEEKDPVAMAEAGSGAHRKEGLLWALSRPGSHVDPKGLNKQAWHKFWIVLDQGRLSEYTNWKQSLELHMEPIDLRMASVREARNADRRFCFEVITPQYTRVYQATNEEDMKSWISAVNNALQTAVEAAGKPDRPSTDSLPGQTHRDIASVLTGKSPSMSSHRNTYGSKAPARHATVGDRPGGYRREETFGDEGKLLKQVRDADAGNKMCADCGTEIKVDWVSINLGIIICIECSGIHRSLGTHITKVRSLTLDVTSFTPDIIEILLKIGNRISNAIWEARLDPGLKPGPMSTREQRLHFITSKYADRAFVAPITPNMSHYANPEETLLASVKKNDIQNVLYALALRANANARDRSRGTHAVFLALAAADPASPSATASPASSPGSATRPGTAQPTRKAFPVAELLLQNGAELPMLPAPIPLGHSARSYLDFKTEQRAGKRPAPMVGSQPPPNVEKLPSLPPIMAGNGSSPSERARERDARLQKRVSASGSYKRTHPAAATAKALSTAIMASAYSNLPMDGDDEFDESQIDFTDIEDQFQVRLDEGLDAFVVIDGLPIVPEDSKAKLVKFVLRKLNSVGKVKDDGVHMPVGEAGKTEGYAFVEYSAPAEAVAAVKQLNGTALDKKHTMAVNKLTDIDRYGKEGRIDEEYHAPEIPPFEQKEHLRWWLGDADSRDQMAMYRQEKVGVFWNEKEDQPEQVVDRENWTESFIQWSPQGTYLTSMHAQGVQLWGGKAWSRQKRFAHPGVNLVDFSPGEKYLTTWSHRPLQVDENHPVPSLSLEEDGKNYIIWDIATGKPLRSFATIDVPGGTDADGNPVKKKLQWPTFKWSSDDKYVARMTQGQSISIYELPRMNLLDKTSVKIEGVMDFEWAPATPRREGIKTYEQLFCYWTPELGSNPAKVGLMSVPSKEIVRTRNLFNVSDAKLHWQSEAAYVCVKVDRHSKSKKSLATNLEIFRVREKGVPVEVVDSIKDTVINFAWEPKGNRFVLITTGEVIQGAAVGPKTAVSFFAPEKLKGGAPGNFRHIRTIDKKNSNAIYWSPKGRFVVVAALQSQQSFELEFWDMSFDRPKEESEKGDKEVNANLQLMDTAEHYGVTDIEWDPTGRYVATVASAFRHRMENGYHLYDFKGTLLREEAIEGFKQLLWRPRPPTLLSKEEQAEIRKNLRNYSKVFDEQDVAKKSSANKAVVEARREMLDEWRRWREEVTERLRDEGADLELATLKGETPGQADDGHQEEIEEIVEEIIDETEEVVN</sequence>
<dbReference type="FunFam" id="2.130.10.10:FF:000419">
    <property type="entry name" value="Eukaryotic translation initiation factor 3 subunit B"/>
    <property type="match status" value="1"/>
</dbReference>
<dbReference type="SUPFAM" id="SSF54928">
    <property type="entry name" value="RNA-binding domain, RBD"/>
    <property type="match status" value="1"/>
</dbReference>
<dbReference type="EMBL" id="JAAABM010000011">
    <property type="protein sequence ID" value="KAF7674328.1"/>
    <property type="molecule type" value="Genomic_DNA"/>
</dbReference>
<dbReference type="FunFam" id="1.20.1270.60:FF:000051">
    <property type="entry name" value="ARF GTPase activator (Csx2)"/>
    <property type="match status" value="1"/>
</dbReference>
<keyword evidence="4" id="KW-0853">WD repeat</keyword>
<evidence type="ECO:0000256" key="4">
    <source>
        <dbReference type="ARBA" id="ARBA00022574"/>
    </source>
</evidence>
<feature type="region of interest" description="Disordered" evidence="10">
    <location>
        <begin position="324"/>
        <end position="347"/>
    </location>
</feature>
<comment type="subcellular location">
    <subcellularLocation>
        <location evidence="1 8">Cytoplasm</location>
    </subcellularLocation>
</comment>
<feature type="domain" description="PH" evidence="11">
    <location>
        <begin position="740"/>
        <end position="846"/>
    </location>
</feature>
<dbReference type="InterPro" id="IPR035979">
    <property type="entry name" value="RBD_domain_sf"/>
</dbReference>
<dbReference type="Pfam" id="PF01412">
    <property type="entry name" value="ArfGap"/>
    <property type="match status" value="1"/>
</dbReference>
<dbReference type="InterPro" id="IPR015943">
    <property type="entry name" value="WD40/YVTN_repeat-like_dom_sf"/>
</dbReference>
<dbReference type="GO" id="GO:0001732">
    <property type="term" value="P:formation of cytoplasmic translation initiation complex"/>
    <property type="evidence" value="ECO:0007669"/>
    <property type="project" value="UniProtKB-UniRule"/>
</dbReference>
<feature type="region of interest" description="Disordered" evidence="10">
    <location>
        <begin position="1159"/>
        <end position="1204"/>
    </location>
</feature>
<dbReference type="SUPFAM" id="SSF50729">
    <property type="entry name" value="PH domain-like"/>
    <property type="match status" value="1"/>
</dbReference>
<dbReference type="GO" id="GO:0003743">
    <property type="term" value="F:translation initiation factor activity"/>
    <property type="evidence" value="ECO:0007669"/>
    <property type="project" value="UniProtKB-UniRule"/>
</dbReference>
<dbReference type="Gene3D" id="3.30.70.330">
    <property type="match status" value="1"/>
</dbReference>
<dbReference type="InterPro" id="IPR027267">
    <property type="entry name" value="AH/BAR_dom_sf"/>
</dbReference>
<evidence type="ECO:0000256" key="9">
    <source>
        <dbReference type="PROSITE-ProRule" id="PRU00288"/>
    </source>
</evidence>
<dbReference type="SMART" id="SM00105">
    <property type="entry name" value="ArfGap"/>
    <property type="match status" value="1"/>
</dbReference>
<feature type="compositionally biased region" description="Low complexity" evidence="10">
    <location>
        <begin position="1096"/>
        <end position="1110"/>
    </location>
</feature>
<dbReference type="GO" id="GO:0005852">
    <property type="term" value="C:eukaryotic translation initiation factor 3 complex"/>
    <property type="evidence" value="ECO:0007669"/>
    <property type="project" value="UniProtKB-UniRule"/>
</dbReference>
<evidence type="ECO:0000313" key="14">
    <source>
        <dbReference type="EMBL" id="KAF7674328.1"/>
    </source>
</evidence>
<keyword evidence="15" id="KW-1185">Reference proteome</keyword>
<dbReference type="InterPro" id="IPR004148">
    <property type="entry name" value="BAR_dom"/>
</dbReference>
<feature type="domain" description="RRM" evidence="12">
    <location>
        <begin position="1272"/>
        <end position="1358"/>
    </location>
</feature>
<dbReference type="Pfam" id="PF08662">
    <property type="entry name" value="eIF2A"/>
    <property type="match status" value="1"/>
</dbReference>
<evidence type="ECO:0000256" key="10">
    <source>
        <dbReference type="SAM" id="MobiDB-lite"/>
    </source>
</evidence>
<evidence type="ECO:0000256" key="8">
    <source>
        <dbReference type="HAMAP-Rule" id="MF_03001"/>
    </source>
</evidence>
<keyword evidence="9" id="KW-0863">Zinc-finger</keyword>
<reference evidence="14" key="2">
    <citation type="submission" date="2020-08" db="EMBL/GenBank/DDBJ databases">
        <title>Draft Genome Sequence of Cumin Blight Pathogen Alternaria burnsii.</title>
        <authorList>
            <person name="Feng Z."/>
        </authorList>
    </citation>
    <scope>NUCLEOTIDE SEQUENCE</scope>
    <source>
        <strain evidence="14">CBS107.38</strain>
    </source>
</reference>
<feature type="region of interest" description="Disordered" evidence="10">
    <location>
        <begin position="633"/>
        <end position="693"/>
    </location>
</feature>
<dbReference type="Pfam" id="PF00169">
    <property type="entry name" value="PH"/>
    <property type="match status" value="1"/>
</dbReference>
<keyword evidence="2 8" id="KW-0963">Cytoplasm</keyword>
<dbReference type="PROSITE" id="PS50115">
    <property type="entry name" value="ARFGAP"/>
    <property type="match status" value="1"/>
</dbReference>
<comment type="similarity">
    <text evidence="8">Belongs to the eIF-3 subunit B family.</text>
</comment>
<dbReference type="GO" id="GO:0005096">
    <property type="term" value="F:GTPase activator activity"/>
    <property type="evidence" value="ECO:0007669"/>
    <property type="project" value="InterPro"/>
</dbReference>
<dbReference type="Gene3D" id="1.10.220.150">
    <property type="entry name" value="Arf GTPase activating protein"/>
    <property type="match status" value="1"/>
</dbReference>
<dbReference type="InterPro" id="IPR011993">
    <property type="entry name" value="PH-like_dom_sf"/>
</dbReference>
<evidence type="ECO:0000256" key="5">
    <source>
        <dbReference type="ARBA" id="ARBA00022737"/>
    </source>
</evidence>
<dbReference type="PROSITE" id="PS50102">
    <property type="entry name" value="RRM"/>
    <property type="match status" value="1"/>
</dbReference>
<dbReference type="Gene3D" id="1.20.1270.60">
    <property type="entry name" value="Arfaptin homology (AH) domain/BAR domain"/>
    <property type="match status" value="1"/>
</dbReference>
<dbReference type="InterPro" id="IPR001849">
    <property type="entry name" value="PH_domain"/>
</dbReference>
<keyword evidence="5" id="KW-0677">Repeat</keyword>
<feature type="region of interest" description="Disordered" evidence="10">
    <location>
        <begin position="1096"/>
        <end position="1119"/>
    </location>
</feature>
<dbReference type="GO" id="GO:0008270">
    <property type="term" value="F:zinc ion binding"/>
    <property type="evidence" value="ECO:0007669"/>
    <property type="project" value="UniProtKB-KW"/>
</dbReference>
<feature type="compositionally biased region" description="Polar residues" evidence="10">
    <location>
        <begin position="876"/>
        <end position="890"/>
    </location>
</feature>
<evidence type="ECO:0000256" key="2">
    <source>
        <dbReference type="ARBA" id="ARBA00022490"/>
    </source>
</evidence>
<dbReference type="PANTHER" id="PTHR14068">
    <property type="entry name" value="EUKARYOTIC TRANSLATION INITIATION FACTOR 3 EIF3 -RELATED"/>
    <property type="match status" value="1"/>
</dbReference>
<dbReference type="FunFam" id="1.10.220.150:FF:000017">
    <property type="entry name" value="ARF GTPase activator (Csx2), putative"/>
    <property type="match status" value="1"/>
</dbReference>
<dbReference type="FunFam" id="2.30.29.30:FF:000252">
    <property type="entry name" value="ARF GTPase activator (Csx2)"/>
    <property type="match status" value="1"/>
</dbReference>
<keyword evidence="7 8" id="KW-0648">Protein biosynthesis</keyword>
<dbReference type="GO" id="GO:0016282">
    <property type="term" value="C:eukaryotic 43S preinitiation complex"/>
    <property type="evidence" value="ECO:0007669"/>
    <property type="project" value="UniProtKB-UniRule"/>
</dbReference>
<name>A0A8H7B3K3_9PLEO</name>
<dbReference type="InterPro" id="IPR011400">
    <property type="entry name" value="EIF3B"/>
</dbReference>